<dbReference type="AlphaFoldDB" id="A0A518HNR4"/>
<organism evidence="1 2">
    <name type="scientific">Stieleria neptunia</name>
    <dbReference type="NCBI Taxonomy" id="2527979"/>
    <lineage>
        <taxon>Bacteria</taxon>
        <taxon>Pseudomonadati</taxon>
        <taxon>Planctomycetota</taxon>
        <taxon>Planctomycetia</taxon>
        <taxon>Pirellulales</taxon>
        <taxon>Pirellulaceae</taxon>
        <taxon>Stieleria</taxon>
    </lineage>
</organism>
<sequence>MAKYFVQSGTLRTTVQAESSRKAALWAVHQAMQQVLPVDDTDGKSAESKTESAATGGIRVMDEIVRVSELGFDREDAPVLSTMDVVRQWNEMFAALDRLQRMLQEGAVAA</sequence>
<dbReference type="OrthoDB" id="276662at2"/>
<accession>A0A518HNR4</accession>
<reference evidence="1 2" key="1">
    <citation type="submission" date="2019-03" db="EMBL/GenBank/DDBJ databases">
        <title>Deep-cultivation of Planctomycetes and their phenomic and genomic characterization uncovers novel biology.</title>
        <authorList>
            <person name="Wiegand S."/>
            <person name="Jogler M."/>
            <person name="Boedeker C."/>
            <person name="Pinto D."/>
            <person name="Vollmers J."/>
            <person name="Rivas-Marin E."/>
            <person name="Kohn T."/>
            <person name="Peeters S.H."/>
            <person name="Heuer A."/>
            <person name="Rast P."/>
            <person name="Oberbeckmann S."/>
            <person name="Bunk B."/>
            <person name="Jeske O."/>
            <person name="Meyerdierks A."/>
            <person name="Storesund J.E."/>
            <person name="Kallscheuer N."/>
            <person name="Luecker S."/>
            <person name="Lage O.M."/>
            <person name="Pohl T."/>
            <person name="Merkel B.J."/>
            <person name="Hornburger P."/>
            <person name="Mueller R.-W."/>
            <person name="Bruemmer F."/>
            <person name="Labrenz M."/>
            <person name="Spormann A.M."/>
            <person name="Op den Camp H."/>
            <person name="Overmann J."/>
            <person name="Amann R."/>
            <person name="Jetten M.S.M."/>
            <person name="Mascher T."/>
            <person name="Medema M.H."/>
            <person name="Devos D.P."/>
            <person name="Kaster A.-K."/>
            <person name="Ovreas L."/>
            <person name="Rohde M."/>
            <person name="Galperin M.Y."/>
            <person name="Jogler C."/>
        </authorList>
    </citation>
    <scope>NUCLEOTIDE SEQUENCE [LARGE SCALE GENOMIC DNA]</scope>
    <source>
        <strain evidence="1 2">Enr13</strain>
    </source>
</reference>
<dbReference type="EMBL" id="CP037423">
    <property type="protein sequence ID" value="QDV42417.1"/>
    <property type="molecule type" value="Genomic_DNA"/>
</dbReference>
<dbReference type="Proteomes" id="UP000319004">
    <property type="component" value="Chromosome"/>
</dbReference>
<evidence type="ECO:0000313" key="1">
    <source>
        <dbReference type="EMBL" id="QDV42417.1"/>
    </source>
</evidence>
<keyword evidence="2" id="KW-1185">Reference proteome</keyword>
<proteinExistence type="predicted"/>
<evidence type="ECO:0000313" key="2">
    <source>
        <dbReference type="Proteomes" id="UP000319004"/>
    </source>
</evidence>
<gene>
    <name evidence="1" type="ORF">Enr13x_22640</name>
</gene>
<name>A0A518HNR4_9BACT</name>
<dbReference type="KEGG" id="snep:Enr13x_22640"/>
<dbReference type="RefSeq" id="WP_145386052.1">
    <property type="nucleotide sequence ID" value="NZ_CP037423.1"/>
</dbReference>
<protein>
    <submittedName>
        <fullName evidence="1">Uncharacterized protein</fullName>
    </submittedName>
</protein>